<dbReference type="Gene3D" id="2.70.98.40">
    <property type="entry name" value="Glycoside hydrolase, family 65, N-terminal domain"/>
    <property type="match status" value="1"/>
</dbReference>
<keyword evidence="1" id="KW-0378">Hydrolase</keyword>
<feature type="domain" description="Glycoside hydrolase family 65 central catalytic" evidence="2">
    <location>
        <begin position="345"/>
        <end position="534"/>
    </location>
</feature>
<dbReference type="InterPro" id="IPR037018">
    <property type="entry name" value="GH65_N"/>
</dbReference>
<dbReference type="GO" id="GO:0030246">
    <property type="term" value="F:carbohydrate binding"/>
    <property type="evidence" value="ECO:0007669"/>
    <property type="project" value="InterPro"/>
</dbReference>
<dbReference type="Pfam" id="PF03636">
    <property type="entry name" value="Glyco_hydro_65N"/>
    <property type="match status" value="1"/>
</dbReference>
<feature type="domain" description="Glycoside hydrolase family 65 C-terminal" evidence="3">
    <location>
        <begin position="686"/>
        <end position="741"/>
    </location>
</feature>
<dbReference type="InterPro" id="IPR012341">
    <property type="entry name" value="6hp_glycosidase-like_sf"/>
</dbReference>
<protein>
    <submittedName>
        <fullName evidence="5">Haloacid dehalogenase</fullName>
    </submittedName>
</protein>
<name>A0A6G9YDR2_9NOCA</name>
<dbReference type="GO" id="GO:0004555">
    <property type="term" value="F:alpha,alpha-trehalase activity"/>
    <property type="evidence" value="ECO:0007669"/>
    <property type="project" value="TreeGrafter"/>
</dbReference>
<reference evidence="5 6" key="1">
    <citation type="journal article" date="2019" name="ACS Chem. Biol.">
        <title>Identification and Mobilization of a Cryptic Antibiotic Biosynthesis Gene Locus from a Human-Pathogenic Nocardia Isolate.</title>
        <authorList>
            <person name="Herisse M."/>
            <person name="Ishida K."/>
            <person name="Porter J.L."/>
            <person name="Howden B."/>
            <person name="Hertweck C."/>
            <person name="Stinear T.P."/>
            <person name="Pidot S.J."/>
        </authorList>
    </citation>
    <scope>NUCLEOTIDE SEQUENCE [LARGE SCALE GENOMIC DNA]</scope>
    <source>
        <strain evidence="5 6">AUSMDU00012717</strain>
    </source>
</reference>
<dbReference type="GO" id="GO:0016757">
    <property type="term" value="F:glycosyltransferase activity"/>
    <property type="evidence" value="ECO:0007669"/>
    <property type="project" value="UniProtKB-ARBA"/>
</dbReference>
<sequence>MASARGSRMRYGIVRMALVLLTIVMLPSAYLARPVRAETDDSGQWAATSDTFAPQDFRAAPYLGNGRIGTMLPPSGGGYQGYGDDVRTAFPLQEPRYTGTYLAGFYARSQLSWNNTQVIAALPAWSGFTVEAAGQAYRPDTDPATVRDYRQTMDFRAAKATTLATWTPDADHPVELTYETFVSRARPDLAVQKVTVRPHFSGPLTVTDLIDRAAARRASVITAAADPGLGRTVVGVRADGTDDTAYLVSAVDAPAGAAGSALPGGDGIAYTLDVRDGGSYGFVKYVGISSDDYGPDPRAAATAAAEAGRAAGFDAVGTEHVAAWDALWRPAIRIAGRDDYGRWVRTALYSVLASVRAGDRWSVQPAGLSSDDYGGLTFWDAETWIFPTLLALYPELARTVVEFRVAALPAAQANAHAYGLPGALYPWDEGPGQRCASPAVCGLVEEHLHNEIVLAQWQYYLATGDEQWLRADGAPVIAAIADYLTARVGPKLPDGKYHYAPVGGADEYVATSVDNALTNGGVMNTMRIARRAAQLAGLPVDPRWADIEANMAMPPDIVPGVPAEYLGYAGAPIKQADTVLLSYPFSYAGQGYSPVDTLHYYFDRTDPGGPNMSNSVGAILSAQYDPCRTQEFLDQGAQPYVRPPYGFQSEARGDRSGANAQGQSAWIFVTGSAGFLQGLLYGPTGLRWTDSGPRLDPMLPSGFRDGMTVRGLAVGDGRLTVRIEKSTTTVTVTDGGPVTLETPLGRKTIGKGDELRLPTRPSC</sequence>
<dbReference type="Proteomes" id="UP000503540">
    <property type="component" value="Chromosome"/>
</dbReference>
<evidence type="ECO:0000256" key="1">
    <source>
        <dbReference type="ARBA" id="ARBA00023295"/>
    </source>
</evidence>
<dbReference type="InterPro" id="IPR011013">
    <property type="entry name" value="Gal_mutarotase_sf_dom"/>
</dbReference>
<evidence type="ECO:0000313" key="5">
    <source>
        <dbReference type="EMBL" id="QIS11369.1"/>
    </source>
</evidence>
<keyword evidence="1" id="KW-0326">Glycosidase</keyword>
<dbReference type="GO" id="GO:0005993">
    <property type="term" value="P:trehalose catabolic process"/>
    <property type="evidence" value="ECO:0007669"/>
    <property type="project" value="TreeGrafter"/>
</dbReference>
<dbReference type="InterPro" id="IPR005195">
    <property type="entry name" value="Glyco_hydro_65_M"/>
</dbReference>
<evidence type="ECO:0000259" key="4">
    <source>
        <dbReference type="Pfam" id="PF03636"/>
    </source>
</evidence>
<accession>A0A6G9YDR2</accession>
<dbReference type="PANTHER" id="PTHR11051">
    <property type="entry name" value="GLYCOSYL HYDROLASE-RELATED"/>
    <property type="match status" value="1"/>
</dbReference>
<dbReference type="KEGG" id="nah:F5544_17465"/>
<organism evidence="5 6">
    <name type="scientific">Nocardia arthritidis</name>
    <dbReference type="NCBI Taxonomy" id="228602"/>
    <lineage>
        <taxon>Bacteria</taxon>
        <taxon>Bacillati</taxon>
        <taxon>Actinomycetota</taxon>
        <taxon>Actinomycetes</taxon>
        <taxon>Mycobacteriales</taxon>
        <taxon>Nocardiaceae</taxon>
        <taxon>Nocardia</taxon>
    </lineage>
</organism>
<dbReference type="Pfam" id="PF03633">
    <property type="entry name" value="Glyco_hydro_65C"/>
    <property type="match status" value="1"/>
</dbReference>
<dbReference type="InterPro" id="IPR005196">
    <property type="entry name" value="Glyco_hydro_65_N"/>
</dbReference>
<dbReference type="Pfam" id="PF03632">
    <property type="entry name" value="Glyco_hydro_65m"/>
    <property type="match status" value="1"/>
</dbReference>
<keyword evidence="6" id="KW-1185">Reference proteome</keyword>
<dbReference type="Gene3D" id="1.50.10.10">
    <property type="match status" value="1"/>
</dbReference>
<dbReference type="Gene3D" id="2.60.420.10">
    <property type="entry name" value="Maltose phosphorylase, domain 3"/>
    <property type="match status" value="1"/>
</dbReference>
<dbReference type="InterPro" id="IPR005194">
    <property type="entry name" value="Glyco_hydro_65_C"/>
</dbReference>
<dbReference type="InterPro" id="IPR008928">
    <property type="entry name" value="6-hairpin_glycosidase_sf"/>
</dbReference>
<evidence type="ECO:0000313" key="6">
    <source>
        <dbReference type="Proteomes" id="UP000503540"/>
    </source>
</evidence>
<proteinExistence type="predicted"/>
<dbReference type="PANTHER" id="PTHR11051:SF8">
    <property type="entry name" value="PROTEIN-GLUCOSYLGALACTOSYLHYDROXYLYSINE GLUCOSIDASE"/>
    <property type="match status" value="1"/>
</dbReference>
<dbReference type="EMBL" id="CP046172">
    <property type="protein sequence ID" value="QIS11369.1"/>
    <property type="molecule type" value="Genomic_DNA"/>
</dbReference>
<dbReference type="SUPFAM" id="SSF74650">
    <property type="entry name" value="Galactose mutarotase-like"/>
    <property type="match status" value="1"/>
</dbReference>
<evidence type="ECO:0000259" key="2">
    <source>
        <dbReference type="Pfam" id="PF03632"/>
    </source>
</evidence>
<gene>
    <name evidence="5" type="ORF">F5544_17465</name>
</gene>
<dbReference type="SUPFAM" id="SSF48208">
    <property type="entry name" value="Six-hairpin glycosidases"/>
    <property type="match status" value="1"/>
</dbReference>
<feature type="domain" description="Glycoside hydrolase family 65 N-terminal" evidence="4">
    <location>
        <begin position="61"/>
        <end position="291"/>
    </location>
</feature>
<dbReference type="AlphaFoldDB" id="A0A6G9YDR2"/>
<evidence type="ECO:0000259" key="3">
    <source>
        <dbReference type="Pfam" id="PF03633"/>
    </source>
</evidence>